<dbReference type="Pfam" id="PF01541">
    <property type="entry name" value="GIY-YIG"/>
    <property type="match status" value="1"/>
</dbReference>
<dbReference type="PANTHER" id="PTHR20208">
    <property type="entry name" value="STRUCTURE-SPECIFIC ENDONUCLEASE SUBUNIT SLX1"/>
    <property type="match status" value="1"/>
</dbReference>
<protein>
    <recommendedName>
        <fullName evidence="1">GIY-YIG domain-containing protein</fullName>
    </recommendedName>
</protein>
<proteinExistence type="predicted"/>
<dbReference type="InterPro" id="IPR000305">
    <property type="entry name" value="GIY-YIG_endonuc"/>
</dbReference>
<dbReference type="PROSITE" id="PS50164">
    <property type="entry name" value="GIY_YIG"/>
    <property type="match status" value="1"/>
</dbReference>
<dbReference type="Gene3D" id="3.40.1440.10">
    <property type="entry name" value="GIY-YIG endonuclease"/>
    <property type="match status" value="1"/>
</dbReference>
<dbReference type="InterPro" id="IPR050381">
    <property type="entry name" value="SLX1_endonuclease"/>
</dbReference>
<dbReference type="InterPro" id="IPR035901">
    <property type="entry name" value="GIY-YIG_endonuc_sf"/>
</dbReference>
<sequence length="134" mass="15351">MEKQERPWSFYIIYNNKCTYAGVSPDPVRRLRQHNSEIKGGAKYTTSKGPGWKHFCLVSGFQDKIQAMQFEWAVKHVPPRNAGGIYNRIHKLHQVLCKEKWTSKAPLASGVPLCVEWCEPNPCLDMSLPEYVTA</sequence>
<evidence type="ECO:0000259" key="1">
    <source>
        <dbReference type="PROSITE" id="PS50164"/>
    </source>
</evidence>
<dbReference type="AlphaFoldDB" id="A0A6C0BXT8"/>
<name>A0A6C0BXT8_9ZZZZ</name>
<organism evidence="2">
    <name type="scientific">viral metagenome</name>
    <dbReference type="NCBI Taxonomy" id="1070528"/>
    <lineage>
        <taxon>unclassified sequences</taxon>
        <taxon>metagenomes</taxon>
        <taxon>organismal metagenomes</taxon>
    </lineage>
</organism>
<accession>A0A6C0BXT8</accession>
<feature type="domain" description="GIY-YIG" evidence="1">
    <location>
        <begin position="6"/>
        <end position="88"/>
    </location>
</feature>
<dbReference type="EMBL" id="MN739284">
    <property type="protein sequence ID" value="QHS97036.1"/>
    <property type="molecule type" value="Genomic_DNA"/>
</dbReference>
<evidence type="ECO:0000313" key="2">
    <source>
        <dbReference type="EMBL" id="QHS97036.1"/>
    </source>
</evidence>
<dbReference type="SUPFAM" id="SSF82771">
    <property type="entry name" value="GIY-YIG endonuclease"/>
    <property type="match status" value="1"/>
</dbReference>
<reference evidence="2" key="1">
    <citation type="journal article" date="2020" name="Nature">
        <title>Giant virus diversity and host interactions through global metagenomics.</title>
        <authorList>
            <person name="Schulz F."/>
            <person name="Roux S."/>
            <person name="Paez-Espino D."/>
            <person name="Jungbluth S."/>
            <person name="Walsh D.A."/>
            <person name="Denef V.J."/>
            <person name="McMahon K.D."/>
            <person name="Konstantinidis K.T."/>
            <person name="Eloe-Fadrosh E.A."/>
            <person name="Kyrpides N.C."/>
            <person name="Woyke T."/>
        </authorList>
    </citation>
    <scope>NUCLEOTIDE SEQUENCE</scope>
    <source>
        <strain evidence="2">GVMAG-M-3300020166-5</strain>
    </source>
</reference>